<organism evidence="12">
    <name type="scientific">Camponotus floridanus</name>
    <name type="common">Florida carpenter ant</name>
    <dbReference type="NCBI Taxonomy" id="104421"/>
    <lineage>
        <taxon>Eukaryota</taxon>
        <taxon>Metazoa</taxon>
        <taxon>Ecdysozoa</taxon>
        <taxon>Arthropoda</taxon>
        <taxon>Hexapoda</taxon>
        <taxon>Insecta</taxon>
        <taxon>Pterygota</taxon>
        <taxon>Neoptera</taxon>
        <taxon>Endopterygota</taxon>
        <taxon>Hymenoptera</taxon>
        <taxon>Apocrita</taxon>
        <taxon>Aculeata</taxon>
        <taxon>Formicoidea</taxon>
        <taxon>Formicidae</taxon>
        <taxon>Formicinae</taxon>
        <taxon>Camponotus</taxon>
    </lineage>
</organism>
<comment type="cofactor">
    <cofactor evidence="9">
        <name>Zn(2+)</name>
        <dbReference type="ChEBI" id="CHEBI:29105"/>
    </cofactor>
    <text evidence="9">Binds 1 zinc ion per subunit.</text>
</comment>
<dbReference type="InParanoid" id="E2A4V0"/>
<dbReference type="GO" id="GO:0005829">
    <property type="term" value="C:cytosol"/>
    <property type="evidence" value="ECO:0007669"/>
    <property type="project" value="TreeGrafter"/>
</dbReference>
<dbReference type="PANTHER" id="PTHR11271:SF6">
    <property type="entry name" value="GUANINE DEAMINASE"/>
    <property type="match status" value="1"/>
</dbReference>
<comment type="function">
    <text evidence="9">Catalyzes the hydrolytic deamination of guanine, producing xanthine and ammonia.</text>
</comment>
<evidence type="ECO:0000256" key="3">
    <source>
        <dbReference type="ARBA" id="ARBA00012781"/>
    </source>
</evidence>
<proteinExistence type="inferred from homology"/>
<dbReference type="OMA" id="CVHMNDS"/>
<evidence type="ECO:0000313" key="11">
    <source>
        <dbReference type="EMBL" id="EFN71544.1"/>
    </source>
</evidence>
<dbReference type="InterPro" id="IPR006680">
    <property type="entry name" value="Amidohydro-rel"/>
</dbReference>
<dbReference type="NCBIfam" id="TIGR02967">
    <property type="entry name" value="guan_deamin"/>
    <property type="match status" value="1"/>
</dbReference>
<sequence length="519" mass="58343">MPRQIFIGSMIHADENEEVIFKKNVTILVDDGKIIDVMENPDQQKIDNFHADEVNNLSSGQFIIPGFIDCHTHAVQFPNLGLGFDKTLLDWLETYTFPLERQYTDQEFAEKVFEIVVKETIFNGTTTACYFASLYTEASAILAQKCSDLGQRAFIGKINMNAPRHDGYYESTEKSIETTKAFIEAVEKIGNPLVQPIITPRFALSCDMELMKKLANIAKEKDLRIQSHVSENKDEVKAVKEKFGKAYTNVYDTVGLLTNKTILAHGIYLEDSELDILAKRGTAIIHCPCSNINLKSGLCDVRKIKDKNIVVGLGTDVSGGSNYSFLGEIRSALHVSISLHLTGDDVPRDYVPLDYKDFFIMATLGGAKALSIEDKVGNFMPGKEFDALIIDLNAEHSFLNNFREYTLEENLQRFIYSGNDHNIVSVYVKGRKVKMTDVAPATCEGLVEQEVIEEVSEALIMKGREREHAKEDNKEWNLFICFLLPLEMAHIGLRVKCSKQVATTIRGFIILIKLSIVLD</sequence>
<evidence type="ECO:0000256" key="9">
    <source>
        <dbReference type="RuleBase" id="RU366009"/>
    </source>
</evidence>
<name>E2A4V0_CAMFO</name>
<comment type="catalytic activity">
    <reaction evidence="8 9">
        <text>guanine + H2O + H(+) = xanthine + NH4(+)</text>
        <dbReference type="Rhea" id="RHEA:14665"/>
        <dbReference type="ChEBI" id="CHEBI:15377"/>
        <dbReference type="ChEBI" id="CHEBI:15378"/>
        <dbReference type="ChEBI" id="CHEBI:16235"/>
        <dbReference type="ChEBI" id="CHEBI:17712"/>
        <dbReference type="ChEBI" id="CHEBI:28938"/>
        <dbReference type="EC" id="3.5.4.3"/>
    </reaction>
</comment>
<comment type="similarity">
    <text evidence="2 9">Belongs to the metallo-dependent hydrolases superfamily. ATZ/TRZ family.</text>
</comment>
<dbReference type="GO" id="GO:0008270">
    <property type="term" value="F:zinc ion binding"/>
    <property type="evidence" value="ECO:0007669"/>
    <property type="project" value="UniProtKB-UniRule"/>
</dbReference>
<keyword evidence="12" id="KW-1185">Reference proteome</keyword>
<keyword evidence="5 9" id="KW-0479">Metal-binding</keyword>
<reference evidence="11 12" key="1">
    <citation type="journal article" date="2010" name="Science">
        <title>Genomic comparison of the ants Camponotus floridanus and Harpegnathos saltator.</title>
        <authorList>
            <person name="Bonasio R."/>
            <person name="Zhang G."/>
            <person name="Ye C."/>
            <person name="Mutti N.S."/>
            <person name="Fang X."/>
            <person name="Qin N."/>
            <person name="Donahue G."/>
            <person name="Yang P."/>
            <person name="Li Q."/>
            <person name="Li C."/>
            <person name="Zhang P."/>
            <person name="Huang Z."/>
            <person name="Berger S.L."/>
            <person name="Reinberg D."/>
            <person name="Wang J."/>
            <person name="Liebig J."/>
        </authorList>
    </citation>
    <scope>NUCLEOTIDE SEQUENCE [LARGE SCALE GENOMIC DNA]</scope>
    <source>
        <strain evidence="12">C129</strain>
    </source>
</reference>
<dbReference type="SUPFAM" id="SSF51556">
    <property type="entry name" value="Metallo-dependent hydrolases"/>
    <property type="match status" value="1"/>
</dbReference>
<evidence type="ECO:0000256" key="2">
    <source>
        <dbReference type="ARBA" id="ARBA00006745"/>
    </source>
</evidence>
<dbReference type="FunCoup" id="E2A4V0">
    <property type="interactions" value="383"/>
</dbReference>
<accession>E2A4V0</accession>
<dbReference type="SUPFAM" id="SSF51338">
    <property type="entry name" value="Composite domain of metallo-dependent hydrolases"/>
    <property type="match status" value="2"/>
</dbReference>
<gene>
    <name evidence="11" type="ORF">EAG_04594</name>
</gene>
<dbReference type="InterPro" id="IPR051607">
    <property type="entry name" value="Metallo-dep_hydrolases"/>
</dbReference>
<dbReference type="STRING" id="104421.E2A4V0"/>
<evidence type="ECO:0000313" key="12">
    <source>
        <dbReference type="Proteomes" id="UP000000311"/>
    </source>
</evidence>
<dbReference type="Proteomes" id="UP000000311">
    <property type="component" value="Unassembled WGS sequence"/>
</dbReference>
<evidence type="ECO:0000256" key="8">
    <source>
        <dbReference type="ARBA" id="ARBA00051148"/>
    </source>
</evidence>
<comment type="pathway">
    <text evidence="1 9">Purine metabolism; guanine degradation; xanthine from guanine: step 1/1.</text>
</comment>
<dbReference type="EMBL" id="GL436748">
    <property type="protein sequence ID" value="EFN71544.1"/>
    <property type="molecule type" value="Genomic_DNA"/>
</dbReference>
<dbReference type="FunFam" id="3.20.20.140:FF:000022">
    <property type="entry name" value="Guanine deaminase"/>
    <property type="match status" value="1"/>
</dbReference>
<keyword evidence="7 9" id="KW-0862">Zinc</keyword>
<dbReference type="GO" id="GO:0008892">
    <property type="term" value="F:guanine deaminase activity"/>
    <property type="evidence" value="ECO:0007669"/>
    <property type="project" value="UniProtKB-UniRule"/>
</dbReference>
<dbReference type="PANTHER" id="PTHR11271">
    <property type="entry name" value="GUANINE DEAMINASE"/>
    <property type="match status" value="1"/>
</dbReference>
<feature type="domain" description="Amidohydrolase-related" evidence="10">
    <location>
        <begin position="62"/>
        <end position="433"/>
    </location>
</feature>
<dbReference type="AlphaFoldDB" id="E2A4V0"/>
<evidence type="ECO:0000256" key="6">
    <source>
        <dbReference type="ARBA" id="ARBA00022801"/>
    </source>
</evidence>
<dbReference type="OrthoDB" id="194468at2759"/>
<evidence type="ECO:0000256" key="5">
    <source>
        <dbReference type="ARBA" id="ARBA00022723"/>
    </source>
</evidence>
<evidence type="ECO:0000259" key="10">
    <source>
        <dbReference type="Pfam" id="PF01979"/>
    </source>
</evidence>
<dbReference type="UniPathway" id="UPA00603">
    <property type="reaction ID" value="UER00660"/>
</dbReference>
<dbReference type="Gene3D" id="3.20.20.140">
    <property type="entry name" value="Metal-dependent hydrolases"/>
    <property type="match status" value="1"/>
</dbReference>
<dbReference type="GO" id="GO:0006147">
    <property type="term" value="P:guanine catabolic process"/>
    <property type="evidence" value="ECO:0007669"/>
    <property type="project" value="UniProtKB-UniRule"/>
</dbReference>
<evidence type="ECO:0000256" key="4">
    <source>
        <dbReference type="ARBA" id="ARBA00014514"/>
    </source>
</evidence>
<evidence type="ECO:0000256" key="1">
    <source>
        <dbReference type="ARBA" id="ARBA00004984"/>
    </source>
</evidence>
<dbReference type="InterPro" id="IPR014311">
    <property type="entry name" value="Guanine_deaminase"/>
</dbReference>
<dbReference type="Gene3D" id="2.30.40.10">
    <property type="entry name" value="Urease, subunit C, domain 1"/>
    <property type="match status" value="1"/>
</dbReference>
<protein>
    <recommendedName>
        <fullName evidence="4 9">Guanine deaminase</fullName>
        <shortName evidence="9">Guanase</shortName>
        <ecNumber evidence="3 9">3.5.4.3</ecNumber>
    </recommendedName>
    <alternativeName>
        <fullName evidence="9">Guanine aminohydrolase</fullName>
    </alternativeName>
</protein>
<keyword evidence="6 9" id="KW-0378">Hydrolase</keyword>
<dbReference type="Pfam" id="PF01979">
    <property type="entry name" value="Amidohydro_1"/>
    <property type="match status" value="1"/>
</dbReference>
<evidence type="ECO:0000256" key="7">
    <source>
        <dbReference type="ARBA" id="ARBA00022833"/>
    </source>
</evidence>
<dbReference type="EC" id="3.5.4.3" evidence="3 9"/>
<dbReference type="InterPro" id="IPR011059">
    <property type="entry name" value="Metal-dep_hydrolase_composite"/>
</dbReference>
<dbReference type="InterPro" id="IPR032466">
    <property type="entry name" value="Metal_Hydrolase"/>
</dbReference>